<dbReference type="Proteomes" id="UP000070160">
    <property type="component" value="Unassembled WGS sequence"/>
</dbReference>
<name>A0A134CDF7_9FIRM</name>
<gene>
    <name evidence="1" type="ORF">HMPREF3182_01538</name>
</gene>
<organism evidence="1 2">
    <name type="scientific">Megasphaera hutchinsoni</name>
    <dbReference type="NCBI Taxonomy" id="1588748"/>
    <lineage>
        <taxon>Bacteria</taxon>
        <taxon>Bacillati</taxon>
        <taxon>Bacillota</taxon>
        <taxon>Negativicutes</taxon>
        <taxon>Veillonellales</taxon>
        <taxon>Veillonellaceae</taxon>
        <taxon>Megasphaera</taxon>
    </lineage>
</organism>
<dbReference type="STRING" id="1588748.HMPREF3182_01538"/>
<accession>A0A134CDF7</accession>
<keyword evidence="2" id="KW-1185">Reference proteome</keyword>
<reference evidence="2" key="1">
    <citation type="submission" date="2016-01" db="EMBL/GenBank/DDBJ databases">
        <authorList>
            <person name="Mitreva M."/>
            <person name="Pepin K.H."/>
            <person name="Mihindukulasuriya K.A."/>
            <person name="Fulton R."/>
            <person name="Fronick C."/>
            <person name="O'Laughlin M."/>
            <person name="Miner T."/>
            <person name="Herter B."/>
            <person name="Rosa B.A."/>
            <person name="Cordes M."/>
            <person name="Tomlinson C."/>
            <person name="Wollam A."/>
            <person name="Palsikar V.B."/>
            <person name="Mardis E.R."/>
            <person name="Wilson R.K."/>
        </authorList>
    </citation>
    <scope>NUCLEOTIDE SEQUENCE [LARGE SCALE GENOMIC DNA]</scope>
    <source>
        <strain evidence="2">KA00182</strain>
    </source>
</reference>
<comment type="caution">
    <text evidence="1">The sequence shown here is derived from an EMBL/GenBank/DDBJ whole genome shotgun (WGS) entry which is preliminary data.</text>
</comment>
<dbReference type="AlphaFoldDB" id="A0A134CDF7"/>
<evidence type="ECO:0000313" key="2">
    <source>
        <dbReference type="Proteomes" id="UP000070160"/>
    </source>
</evidence>
<dbReference type="EMBL" id="LSDT01000050">
    <property type="protein sequence ID" value="KXB90223.1"/>
    <property type="molecule type" value="Genomic_DNA"/>
</dbReference>
<evidence type="ECO:0000313" key="1">
    <source>
        <dbReference type="EMBL" id="KXB90223.1"/>
    </source>
</evidence>
<protein>
    <submittedName>
        <fullName evidence="1">Uncharacterized protein</fullName>
    </submittedName>
</protein>
<proteinExistence type="predicted"/>
<sequence length="42" mass="5099">MGRRCIQHRRLYVIKFVREMISARDILGDLEIFLYKGIDFLL</sequence>